<dbReference type="Proteomes" id="UP000012118">
    <property type="component" value="Unassembled WGS sequence"/>
</dbReference>
<protein>
    <submittedName>
        <fullName evidence="1">Uncharacterized protein</fullName>
    </submittedName>
</protein>
<comment type="caution">
    <text evidence="1">The sequence shown here is derived from an EMBL/GenBank/DDBJ whole genome shotgun (WGS) entry which is preliminary data.</text>
</comment>
<proteinExistence type="predicted"/>
<dbReference type="EMBL" id="AHNU02000045">
    <property type="protein sequence ID" value="EMN90202.1"/>
    <property type="molecule type" value="Genomic_DNA"/>
</dbReference>
<sequence>MPVVNVCTENGKFRIRDVISEFCNATRIGKGRLTFLFYGKIETNGRKFRSTFGISESNESNIK</sequence>
<keyword evidence="2" id="KW-1185">Reference proteome</keyword>
<reference evidence="1 2" key="1">
    <citation type="submission" date="2013-01" db="EMBL/GenBank/DDBJ databases">
        <authorList>
            <person name="Harkins D.M."/>
            <person name="Durkin A.S."/>
            <person name="Brinkac L.M."/>
            <person name="Haft D.H."/>
            <person name="Selengut J.D."/>
            <person name="Sanka R."/>
            <person name="DePew J."/>
            <person name="Purushe J."/>
            <person name="Chanthongthip A."/>
            <person name="Lattana O."/>
            <person name="Phetsouvanh R."/>
            <person name="Newton P.N."/>
            <person name="Vinetz J.M."/>
            <person name="Sutton G.G."/>
            <person name="Nierman W.C."/>
            <person name="Fouts D.E."/>
        </authorList>
    </citation>
    <scope>NUCLEOTIDE SEQUENCE [LARGE SCALE GENOMIC DNA]</scope>
    <source>
        <strain evidence="1 2">UI 13098</strain>
    </source>
</reference>
<evidence type="ECO:0000313" key="2">
    <source>
        <dbReference type="Proteomes" id="UP000012118"/>
    </source>
</evidence>
<dbReference type="AlphaFoldDB" id="M6QMU4"/>
<accession>M6QMU4</accession>
<gene>
    <name evidence="1" type="ORF">LEP1GSC108_4778</name>
</gene>
<name>M6QMU4_9LEPT</name>
<organism evidence="1 2">
    <name type="scientific">Leptospira weilii str. UI 13098</name>
    <dbReference type="NCBI Taxonomy" id="1088542"/>
    <lineage>
        <taxon>Bacteria</taxon>
        <taxon>Pseudomonadati</taxon>
        <taxon>Spirochaetota</taxon>
        <taxon>Spirochaetia</taxon>
        <taxon>Leptospirales</taxon>
        <taxon>Leptospiraceae</taxon>
        <taxon>Leptospira</taxon>
    </lineage>
</organism>
<evidence type="ECO:0000313" key="1">
    <source>
        <dbReference type="EMBL" id="EMN90202.1"/>
    </source>
</evidence>